<dbReference type="EMBL" id="JAGEUA010000010">
    <property type="protein sequence ID" value="KAL0963423.1"/>
    <property type="molecule type" value="Genomic_DNA"/>
</dbReference>
<dbReference type="InterPro" id="IPR036179">
    <property type="entry name" value="Ig-like_dom_sf"/>
</dbReference>
<dbReference type="Gene3D" id="2.60.40.10">
    <property type="entry name" value="Immunoglobulins"/>
    <property type="match status" value="1"/>
</dbReference>
<gene>
    <name evidence="4" type="ORF">UPYG_G00306240</name>
</gene>
<keyword evidence="1" id="KW-1133">Transmembrane helix</keyword>
<protein>
    <recommendedName>
        <fullName evidence="3">Ig-like domain-containing protein</fullName>
    </recommendedName>
</protein>
<dbReference type="PROSITE" id="PS50835">
    <property type="entry name" value="IG_LIKE"/>
    <property type="match status" value="1"/>
</dbReference>
<feature type="domain" description="Ig-like" evidence="3">
    <location>
        <begin position="22"/>
        <end position="123"/>
    </location>
</feature>
<feature type="chain" id="PRO_5044863674" description="Ig-like domain-containing protein" evidence="2">
    <location>
        <begin position="24"/>
        <end position="172"/>
    </location>
</feature>
<dbReference type="InterPro" id="IPR013783">
    <property type="entry name" value="Ig-like_fold"/>
</dbReference>
<dbReference type="SMART" id="SM00409">
    <property type="entry name" value="IG"/>
    <property type="match status" value="1"/>
</dbReference>
<sequence length="172" mass="19936">MATHLPWDLSSVFIMLLCYHTESTSTSTIHKNETTTLGETVSLKCYGSDFVNVVTWRRETQLFSYSYLRKKNNINNLTSERRTVDPVDPVELKIHRVQLTDMGNYSCITTSWRGVHTTVWSLTIIDPDDDSKGGHRLQDYLFYIIPTIGVVLCITIFYTFWLCRKKNQDQSP</sequence>
<evidence type="ECO:0000256" key="2">
    <source>
        <dbReference type="SAM" id="SignalP"/>
    </source>
</evidence>
<dbReference type="InterPro" id="IPR003599">
    <property type="entry name" value="Ig_sub"/>
</dbReference>
<proteinExistence type="predicted"/>
<dbReference type="SUPFAM" id="SSF48726">
    <property type="entry name" value="Immunoglobulin"/>
    <property type="match status" value="1"/>
</dbReference>
<dbReference type="InterPro" id="IPR007110">
    <property type="entry name" value="Ig-like_dom"/>
</dbReference>
<feature type="signal peptide" evidence="2">
    <location>
        <begin position="1"/>
        <end position="23"/>
    </location>
</feature>
<keyword evidence="1" id="KW-0812">Transmembrane</keyword>
<reference evidence="4 5" key="1">
    <citation type="submission" date="2024-06" db="EMBL/GenBank/DDBJ databases">
        <authorList>
            <person name="Pan Q."/>
            <person name="Wen M."/>
            <person name="Jouanno E."/>
            <person name="Zahm M."/>
            <person name="Klopp C."/>
            <person name="Cabau C."/>
            <person name="Louis A."/>
            <person name="Berthelot C."/>
            <person name="Parey E."/>
            <person name="Roest Crollius H."/>
            <person name="Montfort J."/>
            <person name="Robinson-Rechavi M."/>
            <person name="Bouchez O."/>
            <person name="Lampietro C."/>
            <person name="Lopez Roques C."/>
            <person name="Donnadieu C."/>
            <person name="Postlethwait J."/>
            <person name="Bobe J."/>
            <person name="Verreycken H."/>
            <person name="Guiguen Y."/>
        </authorList>
    </citation>
    <scope>NUCLEOTIDE SEQUENCE [LARGE SCALE GENOMIC DNA]</scope>
    <source>
        <strain evidence="4">Up_M1</strain>
        <tissue evidence="4">Testis</tissue>
    </source>
</reference>
<evidence type="ECO:0000313" key="4">
    <source>
        <dbReference type="EMBL" id="KAL0963423.1"/>
    </source>
</evidence>
<feature type="transmembrane region" description="Helical" evidence="1">
    <location>
        <begin position="140"/>
        <end position="163"/>
    </location>
</feature>
<evidence type="ECO:0000256" key="1">
    <source>
        <dbReference type="SAM" id="Phobius"/>
    </source>
</evidence>
<comment type="caution">
    <text evidence="4">The sequence shown here is derived from an EMBL/GenBank/DDBJ whole genome shotgun (WGS) entry which is preliminary data.</text>
</comment>
<dbReference type="AlphaFoldDB" id="A0ABD0W377"/>
<accession>A0ABD0W377</accession>
<keyword evidence="2" id="KW-0732">Signal</keyword>
<dbReference type="Proteomes" id="UP001557470">
    <property type="component" value="Unassembled WGS sequence"/>
</dbReference>
<keyword evidence="5" id="KW-1185">Reference proteome</keyword>
<evidence type="ECO:0000313" key="5">
    <source>
        <dbReference type="Proteomes" id="UP001557470"/>
    </source>
</evidence>
<organism evidence="4 5">
    <name type="scientific">Umbra pygmaea</name>
    <name type="common">Eastern mudminnow</name>
    <dbReference type="NCBI Taxonomy" id="75934"/>
    <lineage>
        <taxon>Eukaryota</taxon>
        <taxon>Metazoa</taxon>
        <taxon>Chordata</taxon>
        <taxon>Craniata</taxon>
        <taxon>Vertebrata</taxon>
        <taxon>Euteleostomi</taxon>
        <taxon>Actinopterygii</taxon>
        <taxon>Neopterygii</taxon>
        <taxon>Teleostei</taxon>
        <taxon>Protacanthopterygii</taxon>
        <taxon>Esociformes</taxon>
        <taxon>Umbridae</taxon>
        <taxon>Umbra</taxon>
    </lineage>
</organism>
<evidence type="ECO:0000259" key="3">
    <source>
        <dbReference type="PROSITE" id="PS50835"/>
    </source>
</evidence>
<keyword evidence="1" id="KW-0472">Membrane</keyword>
<name>A0ABD0W377_UMBPY</name>